<keyword evidence="1" id="KW-0472">Membrane</keyword>
<evidence type="ECO:0000313" key="3">
    <source>
        <dbReference type="Proteomes" id="UP000824300"/>
    </source>
</evidence>
<keyword evidence="1" id="KW-1133">Transmembrane helix</keyword>
<dbReference type="Proteomes" id="UP000824300">
    <property type="component" value="Chromosome"/>
</dbReference>
<keyword evidence="3" id="KW-1185">Reference proteome</keyword>
<gene>
    <name evidence="2" type="ORF">K3162_09905</name>
</gene>
<dbReference type="RefSeq" id="WP_221427569.1">
    <property type="nucleotide sequence ID" value="NZ_CP081296.1"/>
</dbReference>
<protein>
    <submittedName>
        <fullName evidence="2">Uncharacterized protein</fullName>
    </submittedName>
</protein>
<feature type="transmembrane region" description="Helical" evidence="1">
    <location>
        <begin position="68"/>
        <end position="88"/>
    </location>
</feature>
<evidence type="ECO:0000256" key="1">
    <source>
        <dbReference type="SAM" id="Phobius"/>
    </source>
</evidence>
<organism evidence="2 3">
    <name type="scientific">Qipengyuania xiapuensis</name>
    <dbReference type="NCBI Taxonomy" id="2867236"/>
    <lineage>
        <taxon>Bacteria</taxon>
        <taxon>Pseudomonadati</taxon>
        <taxon>Pseudomonadota</taxon>
        <taxon>Alphaproteobacteria</taxon>
        <taxon>Sphingomonadales</taxon>
        <taxon>Erythrobacteraceae</taxon>
        <taxon>Qipengyuania</taxon>
    </lineage>
</organism>
<feature type="transmembrane region" description="Helical" evidence="1">
    <location>
        <begin position="12"/>
        <end position="32"/>
    </location>
</feature>
<evidence type="ECO:0000313" key="2">
    <source>
        <dbReference type="EMBL" id="QZD91865.1"/>
    </source>
</evidence>
<sequence>MMDKMAAGTSLISPFTLIFLSLAISPVGYVAYLGLTSRVWLLTLIPLLSYGIYATYNMGFVSASSTSALGLIFIPMIQWAFVGLVLIVKSFAKA</sequence>
<dbReference type="EMBL" id="CP081296">
    <property type="protein sequence ID" value="QZD91865.1"/>
    <property type="molecule type" value="Genomic_DNA"/>
</dbReference>
<proteinExistence type="predicted"/>
<accession>A0ABX8ZS91</accession>
<keyword evidence="1" id="KW-0812">Transmembrane</keyword>
<reference evidence="2 3" key="1">
    <citation type="submission" date="2021-08" db="EMBL/GenBank/DDBJ databases">
        <title>Comparative Genomics Analysis of the Genus Qipengyuania Reveals Extensive Genetic Diversity and Metabolic Versatility, Including the Description of Fifteen Novel Species.</title>
        <authorList>
            <person name="Liu Y."/>
        </authorList>
    </citation>
    <scope>NUCLEOTIDE SEQUENCE [LARGE SCALE GENOMIC DNA]</scope>
    <source>
        <strain evidence="2 3">1NDW3</strain>
    </source>
</reference>
<name>A0ABX8ZS91_9SPHN</name>
<feature type="transmembrane region" description="Helical" evidence="1">
    <location>
        <begin position="39"/>
        <end position="56"/>
    </location>
</feature>